<dbReference type="OrthoDB" id="5621714at2"/>
<dbReference type="AlphaFoldDB" id="A0A7X3MRX0"/>
<evidence type="ECO:0000313" key="1">
    <source>
        <dbReference type="EMBL" id="MXQ12082.1"/>
    </source>
</evidence>
<dbReference type="SUPFAM" id="SSF53850">
    <property type="entry name" value="Periplasmic binding protein-like II"/>
    <property type="match status" value="1"/>
</dbReference>
<reference evidence="1 2" key="2">
    <citation type="submission" date="2020-01" db="EMBL/GenBank/DDBJ databases">
        <title>Microvirga sp. nov., an arsenate reduction bacterium isolated from Tibet hotspring sediments.</title>
        <authorList>
            <person name="Xian W.-D."/>
            <person name="Li W.-J."/>
        </authorList>
    </citation>
    <scope>NUCLEOTIDE SEQUENCE [LARGE SCALE GENOMIC DNA]</scope>
    <source>
        <strain evidence="1 2">KCTC 23863</strain>
    </source>
</reference>
<protein>
    <submittedName>
        <fullName evidence="1">ABC transporter substrate-binding protein</fullName>
    </submittedName>
</protein>
<dbReference type="Proteomes" id="UP000436483">
    <property type="component" value="Unassembled WGS sequence"/>
</dbReference>
<dbReference type="EMBL" id="WURB01000007">
    <property type="protein sequence ID" value="MXQ12082.1"/>
    <property type="molecule type" value="Genomic_DNA"/>
</dbReference>
<accession>A0A7X3MRX0</accession>
<reference evidence="1 2" key="1">
    <citation type="submission" date="2019-12" db="EMBL/GenBank/DDBJ databases">
        <authorList>
            <person name="Yuan C.-G."/>
        </authorList>
    </citation>
    <scope>NUCLEOTIDE SEQUENCE [LARGE SCALE GENOMIC DNA]</scope>
    <source>
        <strain evidence="1 2">KCTC 23863</strain>
    </source>
</reference>
<comment type="caution">
    <text evidence="1">The sequence shown here is derived from an EMBL/GenBank/DDBJ whole genome shotgun (WGS) entry which is preliminary data.</text>
</comment>
<name>A0A7X3MRX0_9HYPH</name>
<proteinExistence type="predicted"/>
<keyword evidence="2" id="KW-1185">Reference proteome</keyword>
<evidence type="ECO:0000313" key="2">
    <source>
        <dbReference type="Proteomes" id="UP000436483"/>
    </source>
</evidence>
<dbReference type="PANTHER" id="PTHR30024">
    <property type="entry name" value="ALIPHATIC SULFONATES-BINDING PROTEIN-RELATED"/>
    <property type="match status" value="1"/>
</dbReference>
<gene>
    <name evidence="1" type="ORF">GR328_11515</name>
</gene>
<sequence length="327" mass="35723">MLSRREVLHGLCLATAVSPEWARATPRQDIRVGVLPFGTVLWEVETIRRTALDTENGLTLHPVQLATNDAARIAFQARQVDTIVTDLLLAARLRNEGRKIKFIPFSTTEGGVMVPEGSLMRDTADLIGKRIGVAGGPLDKSWLLLKADVQNRTGVDLSTDAAPAYGAPPLLMNKLESGELDAALLFWNFCARLEAKGYRRLISAGDIAKSFGIEGEIALLGYVFDEATDPTILNSFAKASAGAKQILADREDAWAFIRPLMSAEDEATFQKLKRYFLEGIPNRNASDETGDAEKLFSVLAKIGGEKLVGPVQSFPKGLYWDVPRNPL</sequence>
<dbReference type="PANTHER" id="PTHR30024:SF48">
    <property type="entry name" value="ABC TRANSPORTER SUBSTRATE-BINDING PROTEIN"/>
    <property type="match status" value="1"/>
</dbReference>
<organism evidence="1 2">
    <name type="scientific">Microvirga makkahensis</name>
    <dbReference type="NCBI Taxonomy" id="1128670"/>
    <lineage>
        <taxon>Bacteria</taxon>
        <taxon>Pseudomonadati</taxon>
        <taxon>Pseudomonadota</taxon>
        <taxon>Alphaproteobacteria</taxon>
        <taxon>Hyphomicrobiales</taxon>
        <taxon>Methylobacteriaceae</taxon>
        <taxon>Microvirga</taxon>
    </lineage>
</organism>
<dbReference type="Gene3D" id="3.40.190.10">
    <property type="entry name" value="Periplasmic binding protein-like II"/>
    <property type="match status" value="2"/>
</dbReference>